<feature type="domain" description="D-isomer specific 2-hydroxyacid dehydrogenase catalytic" evidence="5">
    <location>
        <begin position="28"/>
        <end position="318"/>
    </location>
</feature>
<gene>
    <name evidence="7" type="primary">hprA_1</name>
    <name evidence="7" type="ORF">NCTC11087_01638</name>
</gene>
<dbReference type="InterPro" id="IPR050418">
    <property type="entry name" value="D-iso_2-hydroxyacid_DH_PdxB"/>
</dbReference>
<dbReference type="SUPFAM" id="SSF52283">
    <property type="entry name" value="Formate/glycerate dehydrogenase catalytic domain-like"/>
    <property type="match status" value="1"/>
</dbReference>
<dbReference type="Pfam" id="PF00389">
    <property type="entry name" value="2-Hacid_dh"/>
    <property type="match status" value="1"/>
</dbReference>
<name>A0A380LN29_9FIRM</name>
<dbReference type="SUPFAM" id="SSF51735">
    <property type="entry name" value="NAD(P)-binding Rossmann-fold domains"/>
    <property type="match status" value="1"/>
</dbReference>
<evidence type="ECO:0000313" key="7">
    <source>
        <dbReference type="EMBL" id="SUO04711.1"/>
    </source>
</evidence>
<dbReference type="InterPro" id="IPR006139">
    <property type="entry name" value="D-isomer_2_OHA_DH_cat_dom"/>
</dbReference>
<dbReference type="Proteomes" id="UP000255523">
    <property type="component" value="Unassembled WGS sequence"/>
</dbReference>
<reference evidence="7 8" key="1">
    <citation type="submission" date="2018-06" db="EMBL/GenBank/DDBJ databases">
        <authorList>
            <consortium name="Pathogen Informatics"/>
            <person name="Doyle S."/>
        </authorList>
    </citation>
    <scope>NUCLEOTIDE SEQUENCE [LARGE SCALE GENOMIC DNA]</scope>
    <source>
        <strain evidence="7 8">NCTC11087</strain>
    </source>
</reference>
<dbReference type="EC" id="1.1.1.29" evidence="7"/>
<comment type="similarity">
    <text evidence="1 4">Belongs to the D-isomer specific 2-hydroxyacid dehydrogenase family.</text>
</comment>
<dbReference type="AlphaFoldDB" id="A0A380LN29"/>
<evidence type="ECO:0000256" key="2">
    <source>
        <dbReference type="ARBA" id="ARBA00023002"/>
    </source>
</evidence>
<dbReference type="EMBL" id="UHFX01000003">
    <property type="protein sequence ID" value="SUO04711.1"/>
    <property type="molecule type" value="Genomic_DNA"/>
</dbReference>
<dbReference type="InterPro" id="IPR029752">
    <property type="entry name" value="D-isomer_DH_CS1"/>
</dbReference>
<dbReference type="Pfam" id="PF02826">
    <property type="entry name" value="2-Hacid_dh_C"/>
    <property type="match status" value="1"/>
</dbReference>
<dbReference type="PROSITE" id="PS00671">
    <property type="entry name" value="D_2_HYDROXYACID_DH_3"/>
    <property type="match status" value="1"/>
</dbReference>
<dbReference type="InterPro" id="IPR006140">
    <property type="entry name" value="D-isomer_DH_NAD-bd"/>
</dbReference>
<sequence length="321" mass="36095">MKQAYDLKIVILDGYTENPGDLSWAGLNGFGQVEYYDRTSEDEILSRIQKADIVLTNKTPLRKENLSQCPSLKYIGVLATGYDVVDIRYCKEHNIVVTNVPGYGTKAVAQFAIALLLEVCNRVGYHAKAVQEGKWNAQPDWCFWDYPLIELADKTMGIIGLGRIGQSTAKIASALGMKVQYFDEYVNTDIYKKTSLEELLKTSDVICLHCPLTKDNYHIISKESLQLMKKNAILINNSRGKLVDEQALAKALENNEVFAAALDVTNDEPIDKDSPLLKLDNCIITPHISWAARESRQRIMDTTIENLKAFLEGKTLNRVEE</sequence>
<protein>
    <submittedName>
        <fullName evidence="7">D-isomer specific 2-hydroxyacid dehydrogenase</fullName>
        <ecNumber evidence="7">1.1.1.29</ecNumber>
        <ecNumber evidence="7">1.1.1.95</ecNumber>
    </submittedName>
</protein>
<dbReference type="PROSITE" id="PS00065">
    <property type="entry name" value="D_2_HYDROXYACID_DH_1"/>
    <property type="match status" value="1"/>
</dbReference>
<dbReference type="PROSITE" id="PS00670">
    <property type="entry name" value="D_2_HYDROXYACID_DH_2"/>
    <property type="match status" value="1"/>
</dbReference>
<dbReference type="PANTHER" id="PTHR43761:SF1">
    <property type="entry name" value="D-ISOMER SPECIFIC 2-HYDROXYACID DEHYDROGENASE CATALYTIC DOMAIN-CONTAINING PROTEIN-RELATED"/>
    <property type="match status" value="1"/>
</dbReference>
<keyword evidence="3" id="KW-0520">NAD</keyword>
<dbReference type="CDD" id="cd12162">
    <property type="entry name" value="2-Hacid_dh_4"/>
    <property type="match status" value="1"/>
</dbReference>
<organism evidence="7 8">
    <name type="scientific">Faecalicoccus pleomorphus</name>
    <dbReference type="NCBI Taxonomy" id="1323"/>
    <lineage>
        <taxon>Bacteria</taxon>
        <taxon>Bacillati</taxon>
        <taxon>Bacillota</taxon>
        <taxon>Erysipelotrichia</taxon>
        <taxon>Erysipelotrichales</taxon>
        <taxon>Erysipelotrichaceae</taxon>
        <taxon>Faecalicoccus</taxon>
    </lineage>
</organism>
<dbReference type="PANTHER" id="PTHR43761">
    <property type="entry name" value="D-ISOMER SPECIFIC 2-HYDROXYACID DEHYDROGENASE FAMILY PROTEIN (AFU_ORTHOLOGUE AFUA_1G13630)"/>
    <property type="match status" value="1"/>
</dbReference>
<dbReference type="GO" id="GO:0004617">
    <property type="term" value="F:phosphoglycerate dehydrogenase activity"/>
    <property type="evidence" value="ECO:0007669"/>
    <property type="project" value="UniProtKB-EC"/>
</dbReference>
<dbReference type="Gene3D" id="3.40.50.720">
    <property type="entry name" value="NAD(P)-binding Rossmann-like Domain"/>
    <property type="match status" value="2"/>
</dbReference>
<feature type="domain" description="D-isomer specific 2-hydroxyacid dehydrogenase NAD-binding" evidence="6">
    <location>
        <begin position="113"/>
        <end position="289"/>
    </location>
</feature>
<dbReference type="FunFam" id="3.40.50.720:FF:000203">
    <property type="entry name" value="D-3-phosphoglycerate dehydrogenase (SerA)"/>
    <property type="match status" value="1"/>
</dbReference>
<evidence type="ECO:0000256" key="3">
    <source>
        <dbReference type="ARBA" id="ARBA00023027"/>
    </source>
</evidence>
<evidence type="ECO:0000259" key="6">
    <source>
        <dbReference type="Pfam" id="PF02826"/>
    </source>
</evidence>
<accession>A0A380LN29</accession>
<proteinExistence type="inferred from homology"/>
<keyword evidence="2 4" id="KW-0560">Oxidoreductase</keyword>
<evidence type="ECO:0000256" key="1">
    <source>
        <dbReference type="ARBA" id="ARBA00005854"/>
    </source>
</evidence>
<evidence type="ECO:0000256" key="4">
    <source>
        <dbReference type="RuleBase" id="RU003719"/>
    </source>
</evidence>
<evidence type="ECO:0000313" key="8">
    <source>
        <dbReference type="Proteomes" id="UP000255523"/>
    </source>
</evidence>
<dbReference type="OrthoDB" id="9805416at2"/>
<dbReference type="EC" id="1.1.1.95" evidence="7"/>
<keyword evidence="8" id="KW-1185">Reference proteome</keyword>
<dbReference type="RefSeq" id="WP_022790228.1">
    <property type="nucleotide sequence ID" value="NZ_UHFX01000003.1"/>
</dbReference>
<dbReference type="GeneID" id="77462583"/>
<dbReference type="InterPro" id="IPR029753">
    <property type="entry name" value="D-isomer_DH_CS"/>
</dbReference>
<dbReference type="GO" id="GO:0051287">
    <property type="term" value="F:NAD binding"/>
    <property type="evidence" value="ECO:0007669"/>
    <property type="project" value="InterPro"/>
</dbReference>
<dbReference type="GO" id="GO:0008465">
    <property type="term" value="F:hydroxypyruvate reductase (NADH) activity"/>
    <property type="evidence" value="ECO:0007669"/>
    <property type="project" value="UniProtKB-EC"/>
</dbReference>
<evidence type="ECO:0000259" key="5">
    <source>
        <dbReference type="Pfam" id="PF00389"/>
    </source>
</evidence>
<dbReference type="InterPro" id="IPR036291">
    <property type="entry name" value="NAD(P)-bd_dom_sf"/>
</dbReference>